<dbReference type="GO" id="GO:0005730">
    <property type="term" value="C:nucleolus"/>
    <property type="evidence" value="ECO:0007669"/>
    <property type="project" value="TreeGrafter"/>
</dbReference>
<protein>
    <recommendedName>
        <fullName evidence="4">RRM domain-containing protein</fullName>
    </recommendedName>
</protein>
<dbReference type="RefSeq" id="XP_066079111.1">
    <property type="nucleotide sequence ID" value="XM_066223014.1"/>
</dbReference>
<feature type="region of interest" description="Disordered" evidence="3">
    <location>
        <begin position="1"/>
        <end position="89"/>
    </location>
</feature>
<dbReference type="GeneID" id="91097973"/>
<reference evidence="5 6" key="1">
    <citation type="submission" date="2024-01" db="EMBL/GenBank/DDBJ databases">
        <title>Comparative genomics of Cryptococcus and Kwoniella reveals pathogenesis evolution and contrasting modes of karyotype evolution via chromosome fusion or intercentromeric recombination.</title>
        <authorList>
            <person name="Coelho M.A."/>
            <person name="David-Palma M."/>
            <person name="Shea T."/>
            <person name="Bowers K."/>
            <person name="McGinley-Smith S."/>
            <person name="Mohammad A.W."/>
            <person name="Gnirke A."/>
            <person name="Yurkov A.M."/>
            <person name="Nowrousian M."/>
            <person name="Sun S."/>
            <person name="Cuomo C.A."/>
            <person name="Heitman J."/>
        </authorList>
    </citation>
    <scope>NUCLEOTIDE SEQUENCE [LARGE SCALE GENOMIC DNA]</scope>
    <source>
        <strain evidence="5 6">CBS 6074</strain>
    </source>
</reference>
<evidence type="ECO:0000256" key="3">
    <source>
        <dbReference type="SAM" id="MobiDB-lite"/>
    </source>
</evidence>
<dbReference type="InterPro" id="IPR035979">
    <property type="entry name" value="RBD_domain_sf"/>
</dbReference>
<dbReference type="SUPFAM" id="SSF54928">
    <property type="entry name" value="RNA-binding domain, RBD"/>
    <property type="match status" value="2"/>
</dbReference>
<proteinExistence type="predicted"/>
<sequence>MSEEPSASASSSSKKIKSGRTPEQQAARDARKAAKLAAKVEAEGSSNSNAAVADIQPVQKESTAIIDEEGEGEGESSKKRKRVVVQDGEELEIDINLAAPLSKAELRLQRKKLKRGEESKPIKREYEKPNKPSKASKESQKEDGEGGDGDDEKKDGSGIVNGVGTKRQNSIWIGNLAFKTTLESLTQFFENGITSNGGQGNGSITRINMPKKNSRDGYAQNKGFAYVDFKTPELQALAVDLSEKFFEGRKVLIKKGDDHAPTPNARTPKPLSTKAEDLGSLGSSKRPETSSLYMGNLPFDATELGIRDLIEENAKPREEPQTQTQIQEGDYGNNAEEEVYIGERGGKKSGLKKVRLGAFEDTGRCKGFAFLDFISSRHAKVALANRKNHYFNGRRLTVEFASEEAAKRSGGNRNKPILNNNKPKKFYESTNQEQGESTANGGAEEEEGGTSEKRNDKRGKKWEVTGRPRPGAALAMAKRENVGIVEGEGQKITFD</sequence>
<dbReference type="GO" id="GO:0003723">
    <property type="term" value="F:RNA binding"/>
    <property type="evidence" value="ECO:0007669"/>
    <property type="project" value="UniProtKB-UniRule"/>
</dbReference>
<dbReference type="Pfam" id="PF00076">
    <property type="entry name" value="RRM_1"/>
    <property type="match status" value="2"/>
</dbReference>
<dbReference type="EMBL" id="CP144107">
    <property type="protein sequence ID" value="WWC92349.1"/>
    <property type="molecule type" value="Genomic_DNA"/>
</dbReference>
<organism evidence="5 6">
    <name type="scientific">Kwoniella dendrophila CBS 6074</name>
    <dbReference type="NCBI Taxonomy" id="1295534"/>
    <lineage>
        <taxon>Eukaryota</taxon>
        <taxon>Fungi</taxon>
        <taxon>Dikarya</taxon>
        <taxon>Basidiomycota</taxon>
        <taxon>Agaricomycotina</taxon>
        <taxon>Tremellomycetes</taxon>
        <taxon>Tremellales</taxon>
        <taxon>Cryptococcaceae</taxon>
        <taxon>Kwoniella</taxon>
    </lineage>
</organism>
<name>A0AAX4K5D6_9TREE</name>
<dbReference type="PROSITE" id="PS50102">
    <property type="entry name" value="RRM"/>
    <property type="match status" value="2"/>
</dbReference>
<keyword evidence="1 2" id="KW-0694">RNA-binding</keyword>
<dbReference type="Gene3D" id="3.30.70.330">
    <property type="match status" value="2"/>
</dbReference>
<dbReference type="InterPro" id="IPR000504">
    <property type="entry name" value="RRM_dom"/>
</dbReference>
<dbReference type="SMART" id="SM00360">
    <property type="entry name" value="RRM"/>
    <property type="match status" value="2"/>
</dbReference>
<dbReference type="InterPro" id="IPR012677">
    <property type="entry name" value="Nucleotide-bd_a/b_plait_sf"/>
</dbReference>
<gene>
    <name evidence="5" type="ORF">L201_007304</name>
</gene>
<accession>A0AAX4K5D6</accession>
<evidence type="ECO:0000259" key="4">
    <source>
        <dbReference type="PROSITE" id="PS50102"/>
    </source>
</evidence>
<feature type="compositionally biased region" description="Basic and acidic residues" evidence="3">
    <location>
        <begin position="115"/>
        <end position="144"/>
    </location>
</feature>
<feature type="compositionally biased region" description="Basic and acidic residues" evidence="3">
    <location>
        <begin position="26"/>
        <end position="42"/>
    </location>
</feature>
<evidence type="ECO:0000256" key="2">
    <source>
        <dbReference type="PROSITE-ProRule" id="PRU00176"/>
    </source>
</evidence>
<dbReference type="AlphaFoldDB" id="A0AAX4K5D6"/>
<feature type="compositionally biased region" description="Low complexity" evidence="3">
    <location>
        <begin position="412"/>
        <end position="421"/>
    </location>
</feature>
<feature type="region of interest" description="Disordered" evidence="3">
    <location>
        <begin position="313"/>
        <end position="333"/>
    </location>
</feature>
<dbReference type="PANTHER" id="PTHR23236">
    <property type="entry name" value="EUKARYOTIC TRANSLATION INITIATION FACTOR 4B/4H"/>
    <property type="match status" value="1"/>
</dbReference>
<feature type="domain" description="RRM" evidence="4">
    <location>
        <begin position="290"/>
        <end position="403"/>
    </location>
</feature>
<feature type="region of interest" description="Disordered" evidence="3">
    <location>
        <begin position="255"/>
        <end position="294"/>
    </location>
</feature>
<feature type="compositionally biased region" description="Low complexity" evidence="3">
    <location>
        <begin position="1"/>
        <end position="13"/>
    </location>
</feature>
<feature type="domain" description="RRM" evidence="4">
    <location>
        <begin position="169"/>
        <end position="258"/>
    </location>
</feature>
<feature type="region of interest" description="Disordered" evidence="3">
    <location>
        <begin position="111"/>
        <end position="162"/>
    </location>
</feature>
<feature type="region of interest" description="Disordered" evidence="3">
    <location>
        <begin position="403"/>
        <end position="495"/>
    </location>
</feature>
<evidence type="ECO:0000256" key="1">
    <source>
        <dbReference type="ARBA" id="ARBA00022884"/>
    </source>
</evidence>
<keyword evidence="6" id="KW-1185">Reference proteome</keyword>
<evidence type="ECO:0000313" key="6">
    <source>
        <dbReference type="Proteomes" id="UP001355207"/>
    </source>
</evidence>
<dbReference type="Proteomes" id="UP001355207">
    <property type="component" value="Chromosome 10"/>
</dbReference>
<evidence type="ECO:0000313" key="5">
    <source>
        <dbReference type="EMBL" id="WWC92349.1"/>
    </source>
</evidence>
<dbReference type="PANTHER" id="PTHR23236:SF95">
    <property type="entry name" value="NUCLEOLAR PROTEIN 13"/>
    <property type="match status" value="1"/>
</dbReference>
<feature type="compositionally biased region" description="Basic and acidic residues" evidence="3">
    <location>
        <begin position="450"/>
        <end position="466"/>
    </location>
</feature>